<protein>
    <submittedName>
        <fullName evidence="3">Uncharacterized protein YndB with AHSA1/START domain</fullName>
    </submittedName>
</protein>
<dbReference type="EMBL" id="JACHNB010000001">
    <property type="protein sequence ID" value="MBB4742060.1"/>
    <property type="molecule type" value="Genomic_DNA"/>
</dbReference>
<dbReference type="AlphaFoldDB" id="A0A7W7H153"/>
<sequence length="132" mass="14659">MTSIECDQFIAKPPAAVWRALTEPELLARWWAKGDIKPVVGHRFTLDMGAWGEQPCEILEVDPERLLRYTFAEETLDTTITWRLEPEGDGTRLFLTHAGFDPGSPMGRTALDGMGAGWPGILTRMAETAADL</sequence>
<proteinExistence type="inferred from homology"/>
<dbReference type="Gene3D" id="3.30.530.20">
    <property type="match status" value="1"/>
</dbReference>
<dbReference type="SUPFAM" id="SSF55961">
    <property type="entry name" value="Bet v1-like"/>
    <property type="match status" value="1"/>
</dbReference>
<accession>A0A7W7H153</accession>
<dbReference type="InterPro" id="IPR023393">
    <property type="entry name" value="START-like_dom_sf"/>
</dbReference>
<comment type="similarity">
    <text evidence="1">Belongs to the AHA1 family.</text>
</comment>
<evidence type="ECO:0000313" key="4">
    <source>
        <dbReference type="Proteomes" id="UP000546162"/>
    </source>
</evidence>
<organism evidence="3 4">
    <name type="scientific">Actinoplanes octamycinicus</name>
    <dbReference type="NCBI Taxonomy" id="135948"/>
    <lineage>
        <taxon>Bacteria</taxon>
        <taxon>Bacillati</taxon>
        <taxon>Actinomycetota</taxon>
        <taxon>Actinomycetes</taxon>
        <taxon>Micromonosporales</taxon>
        <taxon>Micromonosporaceae</taxon>
        <taxon>Actinoplanes</taxon>
    </lineage>
</organism>
<keyword evidence="4" id="KW-1185">Reference proteome</keyword>
<evidence type="ECO:0000313" key="3">
    <source>
        <dbReference type="EMBL" id="MBB4742060.1"/>
    </source>
</evidence>
<evidence type="ECO:0000256" key="1">
    <source>
        <dbReference type="ARBA" id="ARBA00006817"/>
    </source>
</evidence>
<dbReference type="InterPro" id="IPR013538">
    <property type="entry name" value="ASHA1/2-like_C"/>
</dbReference>
<dbReference type="RefSeq" id="WP_185042479.1">
    <property type="nucleotide sequence ID" value="NZ_BAABFG010000005.1"/>
</dbReference>
<evidence type="ECO:0000259" key="2">
    <source>
        <dbReference type="Pfam" id="PF08327"/>
    </source>
</evidence>
<dbReference type="Pfam" id="PF08327">
    <property type="entry name" value="AHSA1"/>
    <property type="match status" value="1"/>
</dbReference>
<feature type="domain" description="Activator of Hsp90 ATPase homologue 1/2-like C-terminal" evidence="2">
    <location>
        <begin position="13"/>
        <end position="129"/>
    </location>
</feature>
<dbReference type="Proteomes" id="UP000546162">
    <property type="component" value="Unassembled WGS sequence"/>
</dbReference>
<dbReference type="CDD" id="cd07814">
    <property type="entry name" value="SRPBCC_CalC_Aha1-like"/>
    <property type="match status" value="1"/>
</dbReference>
<reference evidence="3 4" key="1">
    <citation type="submission" date="2020-08" db="EMBL/GenBank/DDBJ databases">
        <title>Sequencing the genomes of 1000 actinobacteria strains.</title>
        <authorList>
            <person name="Klenk H.-P."/>
        </authorList>
    </citation>
    <scope>NUCLEOTIDE SEQUENCE [LARGE SCALE GENOMIC DNA]</scope>
    <source>
        <strain evidence="3 4">DSM 45809</strain>
    </source>
</reference>
<comment type="caution">
    <text evidence="3">The sequence shown here is derived from an EMBL/GenBank/DDBJ whole genome shotgun (WGS) entry which is preliminary data.</text>
</comment>
<name>A0A7W7H153_9ACTN</name>
<gene>
    <name evidence="3" type="ORF">BJY16_005519</name>
</gene>